<dbReference type="SMART" id="SM00174">
    <property type="entry name" value="RHO"/>
    <property type="match status" value="1"/>
</dbReference>
<evidence type="ECO:0000256" key="5">
    <source>
        <dbReference type="ARBA" id="ARBA00023136"/>
    </source>
</evidence>
<dbReference type="InterPro" id="IPR005225">
    <property type="entry name" value="Small_GTP-bd"/>
</dbReference>
<dbReference type="SUPFAM" id="SSF52540">
    <property type="entry name" value="P-loop containing nucleoside triphosphate hydrolases"/>
    <property type="match status" value="1"/>
</dbReference>
<dbReference type="PROSITE" id="PS51421">
    <property type="entry name" value="RAS"/>
    <property type="match status" value="1"/>
</dbReference>
<keyword evidence="6" id="KW-0449">Lipoprotein</keyword>
<dbReference type="GO" id="GO:0031681">
    <property type="term" value="F:G-protein beta-subunit binding"/>
    <property type="evidence" value="ECO:0007669"/>
    <property type="project" value="TreeGrafter"/>
</dbReference>
<dbReference type="InterPro" id="IPR001806">
    <property type="entry name" value="Small_GTPase"/>
</dbReference>
<evidence type="ECO:0000313" key="9">
    <source>
        <dbReference type="EMBL" id="PAV60372.1"/>
    </source>
</evidence>
<name>A0A2A2JFS9_9BILA</name>
<dbReference type="GO" id="GO:0005525">
    <property type="term" value="F:GTP binding"/>
    <property type="evidence" value="ECO:0007669"/>
    <property type="project" value="UniProtKB-KW"/>
</dbReference>
<dbReference type="GO" id="GO:0007165">
    <property type="term" value="P:signal transduction"/>
    <property type="evidence" value="ECO:0007669"/>
    <property type="project" value="TreeGrafter"/>
</dbReference>
<keyword evidence="4" id="KW-0547">Nucleotide-binding</keyword>
<sequence length="267" mass="30449">MSSIKKKKGPLRLISKEASILADGQSAPCSPAVKKVQFVLELAARKTYRLVVVGSARTGKSAILSRFLEKGFEDRYIPTIENFYRKLYKIKGDLYQLDIIDCSGNDPFPAARKLSYISGDMFLIVSSVEQAESIYQMLEIRQQIEDCKASRGVTSTTPEVPCVFVLNKTDLPEYRWMVTQEEIQRKVEEEAGTSENLVFCSALKDTSIDKAFGRLFTLNKCPKQMNPEMGKRLRNELSEDNQTNSKRHILQRMRNKFSRESDDVPIR</sequence>
<feature type="compositionally biased region" description="Basic residues" evidence="8">
    <location>
        <begin position="245"/>
        <end position="256"/>
    </location>
</feature>
<evidence type="ECO:0000256" key="8">
    <source>
        <dbReference type="SAM" id="MobiDB-lite"/>
    </source>
</evidence>
<dbReference type="InterPro" id="IPR052236">
    <property type="entry name" value="Small_GTPase_RasD"/>
</dbReference>
<keyword evidence="5" id="KW-0472">Membrane</keyword>
<feature type="region of interest" description="Disordered" evidence="8">
    <location>
        <begin position="234"/>
        <end position="267"/>
    </location>
</feature>
<evidence type="ECO:0000256" key="6">
    <source>
        <dbReference type="ARBA" id="ARBA00023288"/>
    </source>
</evidence>
<evidence type="ECO:0000256" key="7">
    <source>
        <dbReference type="ARBA" id="ARBA00038061"/>
    </source>
</evidence>
<organism evidence="9 10">
    <name type="scientific">Diploscapter pachys</name>
    <dbReference type="NCBI Taxonomy" id="2018661"/>
    <lineage>
        <taxon>Eukaryota</taxon>
        <taxon>Metazoa</taxon>
        <taxon>Ecdysozoa</taxon>
        <taxon>Nematoda</taxon>
        <taxon>Chromadorea</taxon>
        <taxon>Rhabditida</taxon>
        <taxon>Rhabditina</taxon>
        <taxon>Rhabditomorpha</taxon>
        <taxon>Rhabditoidea</taxon>
        <taxon>Rhabditidae</taxon>
        <taxon>Diploscapter</taxon>
    </lineage>
</organism>
<feature type="compositionally biased region" description="Basic and acidic residues" evidence="8">
    <location>
        <begin position="257"/>
        <end position="267"/>
    </location>
</feature>
<dbReference type="InterPro" id="IPR027417">
    <property type="entry name" value="P-loop_NTPase"/>
</dbReference>
<dbReference type="Pfam" id="PF00071">
    <property type="entry name" value="Ras"/>
    <property type="match status" value="1"/>
</dbReference>
<keyword evidence="10" id="KW-1185">Reference proteome</keyword>
<dbReference type="AlphaFoldDB" id="A0A2A2JFS9"/>
<keyword evidence="2" id="KW-1003">Cell membrane</keyword>
<protein>
    <recommendedName>
        <fullName evidence="11">GTP-binding protein Rhes</fullName>
    </recommendedName>
</protein>
<reference evidence="9 10" key="1">
    <citation type="journal article" date="2017" name="Curr. Biol.">
        <title>Genome architecture and evolution of a unichromosomal asexual nematode.</title>
        <authorList>
            <person name="Fradin H."/>
            <person name="Zegar C."/>
            <person name="Gutwein M."/>
            <person name="Lucas J."/>
            <person name="Kovtun M."/>
            <person name="Corcoran D."/>
            <person name="Baugh L.R."/>
            <person name="Kiontke K."/>
            <person name="Gunsalus K."/>
            <person name="Fitch D.H."/>
            <person name="Piano F."/>
        </authorList>
    </citation>
    <scope>NUCLEOTIDE SEQUENCE [LARGE SCALE GENOMIC DNA]</scope>
    <source>
        <strain evidence="9">PF1309</strain>
    </source>
</reference>
<dbReference type="PROSITE" id="PS51419">
    <property type="entry name" value="RAB"/>
    <property type="match status" value="1"/>
</dbReference>
<proteinExistence type="inferred from homology"/>
<evidence type="ECO:0000256" key="4">
    <source>
        <dbReference type="ARBA" id="ARBA00023134"/>
    </source>
</evidence>
<evidence type="ECO:0000256" key="3">
    <source>
        <dbReference type="ARBA" id="ARBA00022481"/>
    </source>
</evidence>
<dbReference type="EMBL" id="LIAE01010472">
    <property type="protein sequence ID" value="PAV60372.1"/>
    <property type="molecule type" value="Genomic_DNA"/>
</dbReference>
<dbReference type="SMART" id="SM00175">
    <property type="entry name" value="RAB"/>
    <property type="match status" value="1"/>
</dbReference>
<dbReference type="GO" id="GO:0003924">
    <property type="term" value="F:GTPase activity"/>
    <property type="evidence" value="ECO:0007669"/>
    <property type="project" value="InterPro"/>
</dbReference>
<comment type="subcellular location">
    <subcellularLocation>
        <location evidence="1">Cell membrane</location>
        <topology evidence="1">Lipid-anchor</topology>
    </subcellularLocation>
</comment>
<evidence type="ECO:0000313" key="10">
    <source>
        <dbReference type="Proteomes" id="UP000218231"/>
    </source>
</evidence>
<dbReference type="Proteomes" id="UP000218231">
    <property type="component" value="Unassembled WGS sequence"/>
</dbReference>
<dbReference type="OrthoDB" id="265044at2759"/>
<dbReference type="STRING" id="2018661.A0A2A2JFS9"/>
<dbReference type="PANTHER" id="PTHR46149:SF3">
    <property type="entry name" value="MIP08469P"/>
    <property type="match status" value="1"/>
</dbReference>
<gene>
    <name evidence="9" type="ORF">WR25_07845</name>
</gene>
<dbReference type="NCBIfam" id="TIGR00231">
    <property type="entry name" value="small_GTP"/>
    <property type="match status" value="1"/>
</dbReference>
<dbReference type="SMART" id="SM00173">
    <property type="entry name" value="RAS"/>
    <property type="match status" value="1"/>
</dbReference>
<keyword evidence="4" id="KW-0342">GTP-binding</keyword>
<keyword evidence="3" id="KW-0488">Methylation</keyword>
<comment type="caution">
    <text evidence="9">The sequence shown here is derived from an EMBL/GenBank/DDBJ whole genome shotgun (WGS) entry which is preliminary data.</text>
</comment>
<dbReference type="Gene3D" id="3.40.50.300">
    <property type="entry name" value="P-loop containing nucleotide triphosphate hydrolases"/>
    <property type="match status" value="1"/>
</dbReference>
<evidence type="ECO:0000256" key="2">
    <source>
        <dbReference type="ARBA" id="ARBA00022475"/>
    </source>
</evidence>
<evidence type="ECO:0000256" key="1">
    <source>
        <dbReference type="ARBA" id="ARBA00004193"/>
    </source>
</evidence>
<accession>A0A2A2JFS9</accession>
<dbReference type="GO" id="GO:0005886">
    <property type="term" value="C:plasma membrane"/>
    <property type="evidence" value="ECO:0007669"/>
    <property type="project" value="UniProtKB-SubCell"/>
</dbReference>
<dbReference type="PRINTS" id="PR00449">
    <property type="entry name" value="RASTRNSFRMNG"/>
</dbReference>
<evidence type="ECO:0008006" key="11">
    <source>
        <dbReference type="Google" id="ProtNLM"/>
    </source>
</evidence>
<dbReference type="PANTHER" id="PTHR46149">
    <property type="entry name" value="MIP08469P"/>
    <property type="match status" value="1"/>
</dbReference>
<comment type="similarity">
    <text evidence="7">Belongs to the small GTPase superfamily. RasD family.</text>
</comment>